<dbReference type="SUPFAM" id="SSF56317">
    <property type="entry name" value="Carbon-nitrogen hydrolase"/>
    <property type="match status" value="1"/>
</dbReference>
<evidence type="ECO:0000256" key="1">
    <source>
        <dbReference type="ARBA" id="ARBA00004651"/>
    </source>
</evidence>
<dbReference type="PANTHER" id="PTHR38686:SF1">
    <property type="entry name" value="APOLIPOPROTEIN N-ACYLTRANSFERASE"/>
    <property type="match status" value="1"/>
</dbReference>
<dbReference type="InterPro" id="IPR045378">
    <property type="entry name" value="LNT_N"/>
</dbReference>
<keyword evidence="4 8" id="KW-0812">Transmembrane</keyword>
<evidence type="ECO:0000256" key="2">
    <source>
        <dbReference type="ARBA" id="ARBA00022475"/>
    </source>
</evidence>
<proteinExistence type="inferred from homology"/>
<evidence type="ECO:0000256" key="6">
    <source>
        <dbReference type="ARBA" id="ARBA00023136"/>
    </source>
</evidence>
<dbReference type="PANTHER" id="PTHR38686">
    <property type="entry name" value="APOLIPOPROTEIN N-ACYLTRANSFERASE"/>
    <property type="match status" value="1"/>
</dbReference>
<comment type="catalytic activity">
    <reaction evidence="8">
        <text>N-terminal S-1,2-diacyl-sn-glyceryl-L-cysteinyl-[lipoprotein] + a glycerophospholipid = N-acyl-S-1,2-diacyl-sn-glyceryl-L-cysteinyl-[lipoprotein] + a 2-acyl-sn-glycero-3-phospholipid + H(+)</text>
        <dbReference type="Rhea" id="RHEA:48228"/>
        <dbReference type="Rhea" id="RHEA-COMP:14681"/>
        <dbReference type="Rhea" id="RHEA-COMP:14684"/>
        <dbReference type="ChEBI" id="CHEBI:15378"/>
        <dbReference type="ChEBI" id="CHEBI:136912"/>
        <dbReference type="ChEBI" id="CHEBI:140656"/>
        <dbReference type="ChEBI" id="CHEBI:140657"/>
        <dbReference type="ChEBI" id="CHEBI:140660"/>
        <dbReference type="EC" id="2.3.1.269"/>
    </reaction>
</comment>
<organism evidence="10 11">
    <name type="scientific">Limnothrix redekei LRLZ20PSL1</name>
    <dbReference type="NCBI Taxonomy" id="3112953"/>
    <lineage>
        <taxon>Bacteria</taxon>
        <taxon>Bacillati</taxon>
        <taxon>Cyanobacteriota</taxon>
        <taxon>Cyanophyceae</taxon>
        <taxon>Pseudanabaenales</taxon>
        <taxon>Pseudanabaenaceae</taxon>
        <taxon>Limnothrix</taxon>
    </lineage>
</organism>
<dbReference type="EC" id="2.3.1.269" evidence="8"/>
<keyword evidence="7 8" id="KW-0012">Acyltransferase</keyword>
<dbReference type="Pfam" id="PF20154">
    <property type="entry name" value="LNT_N"/>
    <property type="match status" value="1"/>
</dbReference>
<dbReference type="EMBL" id="JAZAQF010000090">
    <property type="protein sequence ID" value="MFG3819389.1"/>
    <property type="molecule type" value="Genomic_DNA"/>
</dbReference>
<gene>
    <name evidence="8 10" type="primary">lnt</name>
    <name evidence="10" type="ORF">VPK24_17215</name>
</gene>
<sequence>MFGRKTGEQGTDFLSRWVSGVAPTAGEPGPRRSLWSRWQRSALALGAGVVMGLGPEPVGWWPLPWVAIAPLWWLLANPTLNWRDRLGLGWLWGLGYNLVAVFWLTGLHPMMWLGVSWATSLTIALVCWLVAAGWAGSQVACWAVGFGLLHRRLAGRSAGGRWALGLALWLVTEWLWNQSPLAWTGLGLTQAPHNLAILHLGQLSGPALVTAVIVGVNGAWAEAWLTHRRRWWAGAIALLLLGHGLGAALAAQPLADRPAAALTIGVIQGNIPNDLKFGSEGWRRALTGYQRGYETLAAAGVDGVLIPETALPMVWTAEATRDRRNEFLSAVLDRAVPVWLGLFAPDRQQPDRLTNSLISLDRTGKAVGRYDKVRLVPLGEYIPFESVIGGFIDRLSPLDTKLALGQPNQRLNTPFGQAIALICYDSAHAELARSQAASGGQFILSAANNAHYRPTMFAQHHAQDVMRAIETDRWVARAANTGYSAFIDPHGVTHWRSRPNVYELHATEIYRRTQQTPYVRWGDWLTPLAVPLALAVSWRLRNAGASLPDR</sequence>
<dbReference type="Gene3D" id="3.60.110.10">
    <property type="entry name" value="Carbon-nitrogen hydrolase"/>
    <property type="match status" value="1"/>
</dbReference>
<dbReference type="Proteomes" id="UP001604335">
    <property type="component" value="Unassembled WGS sequence"/>
</dbReference>
<evidence type="ECO:0000256" key="4">
    <source>
        <dbReference type="ARBA" id="ARBA00022692"/>
    </source>
</evidence>
<dbReference type="HAMAP" id="MF_01148">
    <property type="entry name" value="Lnt"/>
    <property type="match status" value="1"/>
</dbReference>
<protein>
    <recommendedName>
        <fullName evidence="8">Apolipoprotein N-acyltransferase</fullName>
        <shortName evidence="8">ALP N-acyltransferase</shortName>
        <ecNumber evidence="8">2.3.1.269</ecNumber>
    </recommendedName>
</protein>
<dbReference type="InterPro" id="IPR003010">
    <property type="entry name" value="C-N_Hydrolase"/>
</dbReference>
<evidence type="ECO:0000313" key="10">
    <source>
        <dbReference type="EMBL" id="MFG3819389.1"/>
    </source>
</evidence>
<dbReference type="InterPro" id="IPR004563">
    <property type="entry name" value="Apolipo_AcylTrfase"/>
</dbReference>
<evidence type="ECO:0000256" key="7">
    <source>
        <dbReference type="ARBA" id="ARBA00023315"/>
    </source>
</evidence>
<keyword evidence="6 8" id="KW-0472">Membrane</keyword>
<keyword evidence="2 8" id="KW-1003">Cell membrane</keyword>
<evidence type="ECO:0000259" key="9">
    <source>
        <dbReference type="PROSITE" id="PS50263"/>
    </source>
</evidence>
<dbReference type="Pfam" id="PF00795">
    <property type="entry name" value="CN_hydrolase"/>
    <property type="match status" value="1"/>
</dbReference>
<dbReference type="InterPro" id="IPR036526">
    <property type="entry name" value="C-N_Hydrolase_sf"/>
</dbReference>
<dbReference type="NCBIfam" id="TIGR00546">
    <property type="entry name" value="lnt"/>
    <property type="match status" value="1"/>
</dbReference>
<feature type="transmembrane region" description="Helical" evidence="8">
    <location>
        <begin position="117"/>
        <end position="146"/>
    </location>
</feature>
<dbReference type="CDD" id="cd07571">
    <property type="entry name" value="ALP_N-acyl_transferase"/>
    <property type="match status" value="1"/>
</dbReference>
<evidence type="ECO:0000256" key="5">
    <source>
        <dbReference type="ARBA" id="ARBA00022989"/>
    </source>
</evidence>
<keyword evidence="5 8" id="KW-1133">Transmembrane helix</keyword>
<reference evidence="11" key="1">
    <citation type="journal article" date="2024" name="Algal Res.">
        <title>Biochemical, toxicological and genomic investigation of a high-biomass producing Limnothrix strain isolated from Italian shallow drinking water reservoir.</title>
        <authorList>
            <person name="Simonazzi M."/>
            <person name="Shishido T.K."/>
            <person name="Delbaje E."/>
            <person name="Wahlsten M."/>
            <person name="Fewer D.P."/>
            <person name="Sivonen K."/>
            <person name="Pezzolesi L."/>
            <person name="Pistocchi R."/>
        </authorList>
    </citation>
    <scope>NUCLEOTIDE SEQUENCE [LARGE SCALE GENOMIC DNA]</scope>
    <source>
        <strain evidence="11">LRLZ20PSL1</strain>
    </source>
</reference>
<keyword evidence="11" id="KW-1185">Reference proteome</keyword>
<comment type="caution">
    <text evidence="10">The sequence shown here is derived from an EMBL/GenBank/DDBJ whole genome shotgun (WGS) entry which is preliminary data.</text>
</comment>
<evidence type="ECO:0000313" key="11">
    <source>
        <dbReference type="Proteomes" id="UP001604335"/>
    </source>
</evidence>
<name>A0ABW7CE28_9CYAN</name>
<evidence type="ECO:0000256" key="8">
    <source>
        <dbReference type="HAMAP-Rule" id="MF_01148"/>
    </source>
</evidence>
<accession>A0ABW7CE28</accession>
<dbReference type="PROSITE" id="PS50263">
    <property type="entry name" value="CN_HYDROLASE"/>
    <property type="match status" value="1"/>
</dbReference>
<keyword evidence="3 8" id="KW-0808">Transferase</keyword>
<comment type="subcellular location">
    <subcellularLocation>
        <location evidence="1 8">Cell membrane</location>
        <topology evidence="1 8">Multi-pass membrane protein</topology>
    </subcellularLocation>
</comment>
<evidence type="ECO:0000256" key="3">
    <source>
        <dbReference type="ARBA" id="ARBA00022679"/>
    </source>
</evidence>
<comment type="pathway">
    <text evidence="8">Protein modification; lipoprotein biosynthesis (N-acyl transfer).</text>
</comment>
<comment type="function">
    <text evidence="8">Catalyzes the phospholipid dependent N-acylation of the N-terminal cysteine of apolipoprotein, the last step in lipoprotein maturation.</text>
</comment>
<feature type="transmembrane region" description="Helical" evidence="8">
    <location>
        <begin position="231"/>
        <end position="251"/>
    </location>
</feature>
<feature type="domain" description="CN hydrolase" evidence="9">
    <location>
        <begin position="267"/>
        <end position="511"/>
    </location>
</feature>
<dbReference type="RefSeq" id="WP_393015268.1">
    <property type="nucleotide sequence ID" value="NZ_JAZAQF010000090.1"/>
</dbReference>
<feature type="transmembrane region" description="Helical" evidence="8">
    <location>
        <begin position="87"/>
        <end position="105"/>
    </location>
</feature>
<comment type="similarity">
    <text evidence="8">Belongs to the CN hydrolase family. Apolipoprotein N-acyltransferase subfamily.</text>
</comment>
<feature type="transmembrane region" description="Helical" evidence="8">
    <location>
        <begin position="196"/>
        <end position="219"/>
    </location>
</feature>
<feature type="transmembrane region" description="Helical" evidence="8">
    <location>
        <begin position="158"/>
        <end position="176"/>
    </location>
</feature>
<feature type="transmembrane region" description="Helical" evidence="8">
    <location>
        <begin position="58"/>
        <end position="75"/>
    </location>
</feature>